<feature type="domain" description="Carbohydrate kinase PfkB" evidence="9">
    <location>
        <begin position="14"/>
        <end position="293"/>
    </location>
</feature>
<proteinExistence type="inferred from homology"/>
<keyword evidence="4 8" id="KW-0418">Kinase</keyword>
<dbReference type="InterPro" id="IPR017583">
    <property type="entry name" value="Tagatose/fructose_Pkinase"/>
</dbReference>
<gene>
    <name evidence="10" type="primary">fruK</name>
    <name evidence="10" type="ORF">ERCIKOCA2762_375</name>
</gene>
<evidence type="ECO:0000256" key="6">
    <source>
        <dbReference type="ARBA" id="ARBA00047745"/>
    </source>
</evidence>
<dbReference type="Pfam" id="PF00294">
    <property type="entry name" value="PfkB"/>
    <property type="match status" value="1"/>
</dbReference>
<reference evidence="10 11" key="1">
    <citation type="submission" date="2019-02" db="EMBL/GenBank/DDBJ databases">
        <authorList>
            <person name="Manzano-Marin A."/>
            <person name="Manzano-Marin A."/>
        </authorList>
    </citation>
    <scope>NUCLEOTIDE SEQUENCE [LARGE SCALE GENOMIC DNA]</scope>
    <source>
        <strain evidence="10 11">ErCikochiana</strain>
    </source>
</reference>
<accession>A0A451DA40</accession>
<dbReference type="NCBIfam" id="TIGR03828">
    <property type="entry name" value="pfkB"/>
    <property type="match status" value="1"/>
</dbReference>
<dbReference type="NCBIfam" id="NF007068">
    <property type="entry name" value="PRK09513.1"/>
    <property type="match status" value="1"/>
</dbReference>
<evidence type="ECO:0000256" key="4">
    <source>
        <dbReference type="ARBA" id="ARBA00022777"/>
    </source>
</evidence>
<dbReference type="GO" id="GO:0008662">
    <property type="term" value="F:1-phosphofructokinase activity"/>
    <property type="evidence" value="ECO:0007669"/>
    <property type="project" value="UniProtKB-UniRule"/>
</dbReference>
<evidence type="ECO:0000259" key="9">
    <source>
        <dbReference type="Pfam" id="PF00294"/>
    </source>
</evidence>
<dbReference type="InterPro" id="IPR029056">
    <property type="entry name" value="Ribokinase-like"/>
</dbReference>
<dbReference type="RefSeq" id="WP_157988514.1">
    <property type="nucleotide sequence ID" value="NZ_LR217715.1"/>
</dbReference>
<evidence type="ECO:0000256" key="2">
    <source>
        <dbReference type="ARBA" id="ARBA00022679"/>
    </source>
</evidence>
<dbReference type="InterPro" id="IPR022463">
    <property type="entry name" value="1-PFruKinase"/>
</dbReference>
<dbReference type="EMBL" id="LR217715">
    <property type="protein sequence ID" value="VFP83134.1"/>
    <property type="molecule type" value="Genomic_DNA"/>
</dbReference>
<evidence type="ECO:0000256" key="8">
    <source>
        <dbReference type="RuleBase" id="RU369061"/>
    </source>
</evidence>
<keyword evidence="3 8" id="KW-0547">Nucleotide-binding</keyword>
<evidence type="ECO:0000256" key="3">
    <source>
        <dbReference type="ARBA" id="ARBA00022741"/>
    </source>
</evidence>
<dbReference type="GO" id="GO:0005829">
    <property type="term" value="C:cytosol"/>
    <property type="evidence" value="ECO:0007669"/>
    <property type="project" value="TreeGrafter"/>
</dbReference>
<dbReference type="GO" id="GO:0044281">
    <property type="term" value="P:small molecule metabolic process"/>
    <property type="evidence" value="ECO:0007669"/>
    <property type="project" value="UniProtKB-ARBA"/>
</dbReference>
<dbReference type="Proteomes" id="UP000294368">
    <property type="component" value="Chromosome"/>
</dbReference>
<name>A0A451DA40_9GAMM</name>
<evidence type="ECO:0000313" key="11">
    <source>
        <dbReference type="Proteomes" id="UP000294368"/>
    </source>
</evidence>
<dbReference type="Gene3D" id="3.40.1190.20">
    <property type="match status" value="1"/>
</dbReference>
<dbReference type="NCBIfam" id="TIGR03168">
    <property type="entry name" value="1-PFK"/>
    <property type="match status" value="1"/>
</dbReference>
<dbReference type="PROSITE" id="PS00583">
    <property type="entry name" value="PFKB_KINASES_1"/>
    <property type="match status" value="1"/>
</dbReference>
<evidence type="ECO:0000256" key="5">
    <source>
        <dbReference type="ARBA" id="ARBA00022840"/>
    </source>
</evidence>
<comment type="function">
    <text evidence="8">Catalyzes the ATP-dependent phosphorylation of fructose-l-phosphate to fructose-l,6-bisphosphate.</text>
</comment>
<dbReference type="InterPro" id="IPR002173">
    <property type="entry name" value="Carboh/pur_kinase_PfkB_CS"/>
</dbReference>
<dbReference type="PIRSF" id="PIRSF000535">
    <property type="entry name" value="1PFK/6PFK/LacC"/>
    <property type="match status" value="1"/>
</dbReference>
<organism evidence="10 11">
    <name type="scientific">Candidatus Erwinia haradaeae</name>
    <dbReference type="NCBI Taxonomy" id="1922217"/>
    <lineage>
        <taxon>Bacteria</taxon>
        <taxon>Pseudomonadati</taxon>
        <taxon>Pseudomonadota</taxon>
        <taxon>Gammaproteobacteria</taxon>
        <taxon>Enterobacterales</taxon>
        <taxon>Erwiniaceae</taxon>
        <taxon>Erwinia</taxon>
    </lineage>
</organism>
<dbReference type="SUPFAM" id="SSF53613">
    <property type="entry name" value="Ribokinase-like"/>
    <property type="match status" value="1"/>
</dbReference>
<dbReference type="InterPro" id="IPR011611">
    <property type="entry name" value="PfkB_dom"/>
</dbReference>
<dbReference type="OrthoDB" id="9801219at2"/>
<evidence type="ECO:0000256" key="7">
    <source>
        <dbReference type="PIRNR" id="PIRNR000535"/>
    </source>
</evidence>
<comment type="similarity">
    <text evidence="1 7 8">Belongs to the carbohydrate kinase PfkB family.</text>
</comment>
<dbReference type="AlphaFoldDB" id="A0A451DA40"/>
<dbReference type="FunFam" id="3.40.1190.20:FF:000001">
    <property type="entry name" value="Phosphofructokinase"/>
    <property type="match status" value="1"/>
</dbReference>
<dbReference type="PANTHER" id="PTHR46566:SF5">
    <property type="entry name" value="1-PHOSPHOFRUCTOKINASE"/>
    <property type="match status" value="1"/>
</dbReference>
<keyword evidence="5 8" id="KW-0067">ATP-binding</keyword>
<evidence type="ECO:0000313" key="10">
    <source>
        <dbReference type="EMBL" id="VFP83134.1"/>
    </source>
</evidence>
<comment type="catalytic activity">
    <reaction evidence="6 8">
        <text>beta-D-fructose 1-phosphate + ATP = beta-D-fructose 1,6-bisphosphate + ADP + H(+)</text>
        <dbReference type="Rhea" id="RHEA:14213"/>
        <dbReference type="ChEBI" id="CHEBI:15378"/>
        <dbReference type="ChEBI" id="CHEBI:30616"/>
        <dbReference type="ChEBI" id="CHEBI:32966"/>
        <dbReference type="ChEBI" id="CHEBI:138881"/>
        <dbReference type="ChEBI" id="CHEBI:456216"/>
        <dbReference type="EC" id="2.7.1.56"/>
    </reaction>
</comment>
<protein>
    <recommendedName>
        <fullName evidence="7">Phosphofructokinase</fullName>
    </recommendedName>
</protein>
<dbReference type="CDD" id="cd01164">
    <property type="entry name" value="FruK_PfkB_like"/>
    <property type="match status" value="1"/>
</dbReference>
<dbReference type="PANTHER" id="PTHR46566">
    <property type="entry name" value="1-PHOSPHOFRUCTOKINASE-RELATED"/>
    <property type="match status" value="1"/>
</dbReference>
<dbReference type="GO" id="GO:0016052">
    <property type="term" value="P:carbohydrate catabolic process"/>
    <property type="evidence" value="ECO:0007669"/>
    <property type="project" value="UniProtKB-ARBA"/>
</dbReference>
<sequence length="320" mass="35142">MNKRVATITFNPAYDLVGYTSDLQYGHINVVNTLGLHAGGKGINVAKILTSLGVDVTVFGFLGKENQEAFKSLFINTGIIDRFRMVEGHTRINVKLTTQQGKLTELNFSGFKITKNEWEDFATESFTFFSQFDMICVSGSLPEGLLISSFSEWMQQLCRSCPFIVFDSSRDALVAGIHTKPSLIKPNRHELEIWANRHLPTIKDVIATAYTLHHQGIEHVVVSLGDEGAIWINSNGAWIAKPPSCNVISTVGAGDAMVGGLMYGLLMKKSSEYTLRLATALAVLTVNQSNVGITNLAALYTMMERVDLCPYAMHKAGVKS</sequence>
<evidence type="ECO:0000256" key="1">
    <source>
        <dbReference type="ARBA" id="ARBA00010688"/>
    </source>
</evidence>
<dbReference type="GO" id="GO:0005524">
    <property type="term" value="F:ATP binding"/>
    <property type="evidence" value="ECO:0007669"/>
    <property type="project" value="UniProtKB-UniRule"/>
</dbReference>
<dbReference type="PROSITE" id="PS00584">
    <property type="entry name" value="PFKB_KINASES_2"/>
    <property type="match status" value="1"/>
</dbReference>
<keyword evidence="2 7" id="KW-0808">Transferase</keyword>